<organism evidence="1 2">
    <name type="scientific">Pholiota conissans</name>
    <dbReference type="NCBI Taxonomy" id="109636"/>
    <lineage>
        <taxon>Eukaryota</taxon>
        <taxon>Fungi</taxon>
        <taxon>Dikarya</taxon>
        <taxon>Basidiomycota</taxon>
        <taxon>Agaricomycotina</taxon>
        <taxon>Agaricomycetes</taxon>
        <taxon>Agaricomycetidae</taxon>
        <taxon>Agaricales</taxon>
        <taxon>Agaricineae</taxon>
        <taxon>Strophariaceae</taxon>
        <taxon>Pholiota</taxon>
    </lineage>
</organism>
<dbReference type="EMBL" id="MU155137">
    <property type="protein sequence ID" value="KAF9485191.1"/>
    <property type="molecule type" value="Genomic_DNA"/>
</dbReference>
<comment type="caution">
    <text evidence="1">The sequence shown here is derived from an EMBL/GenBank/DDBJ whole genome shotgun (WGS) entry which is preliminary data.</text>
</comment>
<dbReference type="Proteomes" id="UP000807469">
    <property type="component" value="Unassembled WGS sequence"/>
</dbReference>
<accession>A0A9P5ZFZ1</accession>
<protein>
    <submittedName>
        <fullName evidence="1">Uncharacterized protein</fullName>
    </submittedName>
</protein>
<keyword evidence="2" id="KW-1185">Reference proteome</keyword>
<gene>
    <name evidence="1" type="ORF">BDN70DRAFT_871583</name>
</gene>
<dbReference type="AlphaFoldDB" id="A0A9P5ZFZ1"/>
<proteinExistence type="predicted"/>
<sequence>MFWVHSGCGLLSVILFFMRSPTPTFDYLMRSHLMKDGRTKASRTIWSRMLLTQKNSEFIPLLSVSLYLLLIRVLPSFNANQMPLKIANPIHPSGIRREHLFRYTEN</sequence>
<evidence type="ECO:0000313" key="2">
    <source>
        <dbReference type="Proteomes" id="UP000807469"/>
    </source>
</evidence>
<evidence type="ECO:0000313" key="1">
    <source>
        <dbReference type="EMBL" id="KAF9485191.1"/>
    </source>
</evidence>
<name>A0A9P5ZFZ1_9AGAR</name>
<reference evidence="1" key="1">
    <citation type="submission" date="2020-11" db="EMBL/GenBank/DDBJ databases">
        <authorList>
            <consortium name="DOE Joint Genome Institute"/>
            <person name="Ahrendt S."/>
            <person name="Riley R."/>
            <person name="Andreopoulos W."/>
            <person name="Labutti K."/>
            <person name="Pangilinan J."/>
            <person name="Ruiz-Duenas F.J."/>
            <person name="Barrasa J.M."/>
            <person name="Sanchez-Garcia M."/>
            <person name="Camarero S."/>
            <person name="Miyauchi S."/>
            <person name="Serrano A."/>
            <person name="Linde D."/>
            <person name="Babiker R."/>
            <person name="Drula E."/>
            <person name="Ayuso-Fernandez I."/>
            <person name="Pacheco R."/>
            <person name="Padilla G."/>
            <person name="Ferreira P."/>
            <person name="Barriuso J."/>
            <person name="Kellner H."/>
            <person name="Castanera R."/>
            <person name="Alfaro M."/>
            <person name="Ramirez L."/>
            <person name="Pisabarro A.G."/>
            <person name="Kuo A."/>
            <person name="Tritt A."/>
            <person name="Lipzen A."/>
            <person name="He G."/>
            <person name="Yan M."/>
            <person name="Ng V."/>
            <person name="Cullen D."/>
            <person name="Martin F."/>
            <person name="Rosso M.-N."/>
            <person name="Henrissat B."/>
            <person name="Hibbett D."/>
            <person name="Martinez A.T."/>
            <person name="Grigoriev I.V."/>
        </authorList>
    </citation>
    <scope>NUCLEOTIDE SEQUENCE</scope>
    <source>
        <strain evidence="1">CIRM-BRFM 674</strain>
    </source>
</reference>